<accession>A0A6J4NCQ1</accession>
<sequence length="65" mass="6672">CGGARARAMEGLATPVPSCSATAANGCFSPTLAGQLWAGRPWPGPAVAGRRRRCTRSECWSSPPA</sequence>
<feature type="non-terminal residue" evidence="1">
    <location>
        <position position="1"/>
    </location>
</feature>
<evidence type="ECO:0000313" key="1">
    <source>
        <dbReference type="EMBL" id="CAA9384879.1"/>
    </source>
</evidence>
<gene>
    <name evidence="1" type="ORF">AVDCRST_MAG64-861</name>
</gene>
<protein>
    <submittedName>
        <fullName evidence="1">Uncharacterized protein</fullName>
    </submittedName>
</protein>
<dbReference type="AlphaFoldDB" id="A0A6J4NCQ1"/>
<proteinExistence type="predicted"/>
<feature type="non-terminal residue" evidence="1">
    <location>
        <position position="65"/>
    </location>
</feature>
<organism evidence="1">
    <name type="scientific">uncultured Phycisphaerae bacterium</name>
    <dbReference type="NCBI Taxonomy" id="904963"/>
    <lineage>
        <taxon>Bacteria</taxon>
        <taxon>Pseudomonadati</taxon>
        <taxon>Planctomycetota</taxon>
        <taxon>Phycisphaerae</taxon>
        <taxon>environmental samples</taxon>
    </lineage>
</organism>
<dbReference type="EMBL" id="CADCUQ010000210">
    <property type="protein sequence ID" value="CAA9384879.1"/>
    <property type="molecule type" value="Genomic_DNA"/>
</dbReference>
<reference evidence="1" key="1">
    <citation type="submission" date="2020-02" db="EMBL/GenBank/DDBJ databases">
        <authorList>
            <person name="Meier V. D."/>
        </authorList>
    </citation>
    <scope>NUCLEOTIDE SEQUENCE</scope>
    <source>
        <strain evidence="1">AVDCRST_MAG64</strain>
    </source>
</reference>
<name>A0A6J4NCQ1_9BACT</name>